<dbReference type="NCBIfam" id="NF037980">
    <property type="entry name" value="T2SS_GspK"/>
    <property type="match status" value="1"/>
</dbReference>
<evidence type="ECO:0000259" key="13">
    <source>
        <dbReference type="Pfam" id="PF03934"/>
    </source>
</evidence>
<evidence type="ECO:0000256" key="3">
    <source>
        <dbReference type="ARBA" id="ARBA00022448"/>
    </source>
</evidence>
<protein>
    <recommendedName>
        <fullName evidence="10">Type II secretion system protein K</fullName>
    </recommendedName>
</protein>
<dbReference type="PIRSF" id="PIRSF002786">
    <property type="entry name" value="XcpX"/>
    <property type="match status" value="1"/>
</dbReference>
<dbReference type="InterPro" id="IPR049179">
    <property type="entry name" value="T2SSK_SAM-like_2nd"/>
</dbReference>
<evidence type="ECO:0000256" key="7">
    <source>
        <dbReference type="ARBA" id="ARBA00022927"/>
    </source>
</evidence>
<keyword evidence="9 10" id="KW-0472">Membrane</keyword>
<dbReference type="InterPro" id="IPR038072">
    <property type="entry name" value="GspK_central_sf"/>
</dbReference>
<keyword evidence="8 12" id="KW-1133">Transmembrane helix</keyword>
<evidence type="ECO:0000256" key="8">
    <source>
        <dbReference type="ARBA" id="ARBA00022989"/>
    </source>
</evidence>
<dbReference type="RefSeq" id="WP_019924710.1">
    <property type="nucleotide sequence ID" value="NZ_CP140152.1"/>
</dbReference>
<feature type="domain" description="T2SS protein K first SAM-like" evidence="14">
    <location>
        <begin position="121"/>
        <end position="238"/>
    </location>
</feature>
<dbReference type="Pfam" id="PF21687">
    <property type="entry name" value="T2SSK_1st"/>
    <property type="match status" value="1"/>
</dbReference>
<dbReference type="Proteomes" id="UP001326110">
    <property type="component" value="Chromosome"/>
</dbReference>
<evidence type="ECO:0000256" key="6">
    <source>
        <dbReference type="ARBA" id="ARBA00022692"/>
    </source>
</evidence>
<dbReference type="InterPro" id="IPR049031">
    <property type="entry name" value="T2SSK_SAM-like_1st"/>
</dbReference>
<keyword evidence="4 10" id="KW-1003">Cell membrane</keyword>
<dbReference type="SUPFAM" id="SSF54523">
    <property type="entry name" value="Pili subunits"/>
    <property type="match status" value="1"/>
</dbReference>
<evidence type="ECO:0000256" key="11">
    <source>
        <dbReference type="SAM" id="MobiDB-lite"/>
    </source>
</evidence>
<dbReference type="Pfam" id="PF03934">
    <property type="entry name" value="T2SSK"/>
    <property type="match status" value="1"/>
</dbReference>
<keyword evidence="6 12" id="KW-0812">Transmembrane</keyword>
<dbReference type="InterPro" id="IPR045584">
    <property type="entry name" value="Pilin-like"/>
</dbReference>
<comment type="subcellular location">
    <subcellularLocation>
        <location evidence="1 10">Cell inner membrane</location>
    </subcellularLocation>
</comment>
<keyword evidence="5 10" id="KW-0997">Cell inner membrane</keyword>
<keyword evidence="3 10" id="KW-0813">Transport</keyword>
<evidence type="ECO:0000256" key="1">
    <source>
        <dbReference type="ARBA" id="ARBA00004533"/>
    </source>
</evidence>
<dbReference type="PANTHER" id="PTHR38831:SF1">
    <property type="entry name" value="TYPE II SECRETION SYSTEM PROTEIN K-RELATED"/>
    <property type="match status" value="1"/>
</dbReference>
<accession>A0ABZ0XWY0</accession>
<name>A0ABZ0XWY0_9BURK</name>
<evidence type="ECO:0000256" key="12">
    <source>
        <dbReference type="SAM" id="Phobius"/>
    </source>
</evidence>
<organism evidence="15 16">
    <name type="scientific">Duganella zoogloeoides</name>
    <dbReference type="NCBI Taxonomy" id="75659"/>
    <lineage>
        <taxon>Bacteria</taxon>
        <taxon>Pseudomonadati</taxon>
        <taxon>Pseudomonadota</taxon>
        <taxon>Betaproteobacteria</taxon>
        <taxon>Burkholderiales</taxon>
        <taxon>Oxalobacteraceae</taxon>
        <taxon>Telluria group</taxon>
        <taxon>Duganella</taxon>
    </lineage>
</organism>
<evidence type="ECO:0000256" key="2">
    <source>
        <dbReference type="ARBA" id="ARBA00007246"/>
    </source>
</evidence>
<feature type="transmembrane region" description="Helical" evidence="12">
    <location>
        <begin position="12"/>
        <end position="35"/>
    </location>
</feature>
<feature type="region of interest" description="Disordered" evidence="11">
    <location>
        <begin position="162"/>
        <end position="206"/>
    </location>
</feature>
<evidence type="ECO:0000256" key="5">
    <source>
        <dbReference type="ARBA" id="ARBA00022519"/>
    </source>
</evidence>
<dbReference type="GeneID" id="43166230"/>
<dbReference type="EMBL" id="CP140152">
    <property type="protein sequence ID" value="WQH04261.1"/>
    <property type="molecule type" value="Genomic_DNA"/>
</dbReference>
<feature type="compositionally biased region" description="Low complexity" evidence="11">
    <location>
        <begin position="164"/>
        <end position="175"/>
    </location>
</feature>
<proteinExistence type="inferred from homology"/>
<evidence type="ECO:0000313" key="16">
    <source>
        <dbReference type="Proteomes" id="UP001326110"/>
    </source>
</evidence>
<gene>
    <name evidence="15" type="primary">gspK</name>
    <name evidence="15" type="ORF">SR858_24985</name>
</gene>
<reference evidence="15 16" key="1">
    <citation type="submission" date="2023-11" db="EMBL/GenBank/DDBJ databases">
        <title>MicrobeMod: A computational toolkit for identifying prokaryotic methylation and restriction-modification with nanopore sequencing.</title>
        <authorList>
            <person name="Crits-Christoph A."/>
            <person name="Kang S.C."/>
            <person name="Lee H."/>
            <person name="Ostrov N."/>
        </authorList>
    </citation>
    <scope>NUCLEOTIDE SEQUENCE [LARGE SCALE GENOMIC DNA]</scope>
    <source>
        <strain evidence="15 16">ATCC 25935</strain>
    </source>
</reference>
<dbReference type="InterPro" id="IPR005628">
    <property type="entry name" value="GspK"/>
</dbReference>
<sequence length="355" mass="38927">MAGRPRQLLRQRGVAVVTALLLTTLAVTIVASLFWQQQVQVRSMENQRLQFQTRWIVRGALSLSRLILQVDFFSKGGLTIENGIWAQPLEETRIDDYIEREQRESENFNATLSGQIVDAQSRYNLTNLSEGRVISPTDVAMFERLLTQLQLNPSLALPLARQVASSQPAPTPATGAGTGTSTGTETGTGTGSTTAAQSGASGGTEPMGLVRVDDLLSVSGFTPQAMERLRDFLIILPQRTELNVNTAPPELLAALSPNLPLADANVMVNARKRGGFYRDTADYTNLPQLGTANRKPVQGLLFGVKSNFFLVYSRVRLDRAALDAVSLLQRNPTSGQSTVLWIRENENGDQRKREF</sequence>
<feature type="domain" description="T2SS protein K second SAM-like" evidence="13">
    <location>
        <begin position="242"/>
        <end position="298"/>
    </location>
</feature>
<evidence type="ECO:0000256" key="4">
    <source>
        <dbReference type="ARBA" id="ARBA00022475"/>
    </source>
</evidence>
<dbReference type="SUPFAM" id="SSF158544">
    <property type="entry name" value="GspK insert domain-like"/>
    <property type="match status" value="1"/>
</dbReference>
<dbReference type="Gene3D" id="3.30.1300.30">
    <property type="entry name" value="GSPII I/J protein-like"/>
    <property type="match status" value="1"/>
</dbReference>
<feature type="compositionally biased region" description="Gly residues" evidence="11">
    <location>
        <begin position="176"/>
        <end position="190"/>
    </location>
</feature>
<evidence type="ECO:0000259" key="14">
    <source>
        <dbReference type="Pfam" id="PF21687"/>
    </source>
</evidence>
<evidence type="ECO:0000256" key="9">
    <source>
        <dbReference type="ARBA" id="ARBA00023136"/>
    </source>
</evidence>
<keyword evidence="16" id="KW-1185">Reference proteome</keyword>
<evidence type="ECO:0000313" key="15">
    <source>
        <dbReference type="EMBL" id="WQH04261.1"/>
    </source>
</evidence>
<keyword evidence="7" id="KW-0653">Protein transport</keyword>
<evidence type="ECO:0000256" key="10">
    <source>
        <dbReference type="PIRNR" id="PIRNR002786"/>
    </source>
</evidence>
<comment type="similarity">
    <text evidence="2 10">Belongs to the GSP K family.</text>
</comment>
<dbReference type="PANTHER" id="PTHR38831">
    <property type="entry name" value="TYPE II SECRETION SYSTEM PROTEIN K"/>
    <property type="match status" value="1"/>
</dbReference>